<dbReference type="InParanoid" id="A0A259TWR4"/>
<name>A0A259TWR4_9BACT</name>
<evidence type="ECO:0000313" key="2">
    <source>
        <dbReference type="EMBL" id="OZC01988.1"/>
    </source>
</evidence>
<gene>
    <name evidence="2" type="ORF">BSZ36_02725</name>
</gene>
<proteinExistence type="predicted"/>
<comment type="caution">
    <text evidence="2">The sequence shown here is derived from an EMBL/GenBank/DDBJ whole genome shotgun (WGS) entry which is preliminary data.</text>
</comment>
<keyword evidence="1" id="KW-1133">Transmembrane helix</keyword>
<sequence>MISIFDHLSSIIIGSAVILILMVAQHRSSHASVEQVATHSVKAKTLVFGHWIERDILDLGKNLGRNRFRFKPPTTDSLGNTSTFHFYSDSTCVSGCSFPSGVNVAVGDTARLHTRYRLVPTERANLRDASGQRVSRQLMKLERDVSETYVNNGVAPDPIETKWRADRWTIGTLSSFNIEMLERDGRPARHSDGTVNVESGDYIFVKFSVVPEWILDPENYIREIYWSTTLKVRPYWEPPKVST</sequence>
<evidence type="ECO:0000256" key="1">
    <source>
        <dbReference type="SAM" id="Phobius"/>
    </source>
</evidence>
<keyword evidence="1" id="KW-0472">Membrane</keyword>
<dbReference type="EMBL" id="MQWB01000001">
    <property type="protein sequence ID" value="OZC01988.1"/>
    <property type="molecule type" value="Genomic_DNA"/>
</dbReference>
<accession>A0A259TWR4</accession>
<reference evidence="2 3" key="1">
    <citation type="submission" date="2016-11" db="EMBL/GenBank/DDBJ databases">
        <title>Study of marine rhodopsin-containing bacteria.</title>
        <authorList>
            <person name="Yoshizawa S."/>
            <person name="Kumagai Y."/>
            <person name="Kogure K."/>
        </authorList>
    </citation>
    <scope>NUCLEOTIDE SEQUENCE [LARGE SCALE GENOMIC DNA]</scope>
    <source>
        <strain evidence="2 3">SG-29</strain>
    </source>
</reference>
<keyword evidence="1" id="KW-0812">Transmembrane</keyword>
<organism evidence="2 3">
    <name type="scientific">Rubricoccus marinus</name>
    <dbReference type="NCBI Taxonomy" id="716817"/>
    <lineage>
        <taxon>Bacteria</taxon>
        <taxon>Pseudomonadati</taxon>
        <taxon>Rhodothermota</taxon>
        <taxon>Rhodothermia</taxon>
        <taxon>Rhodothermales</taxon>
        <taxon>Rubricoccaceae</taxon>
        <taxon>Rubricoccus</taxon>
    </lineage>
</organism>
<dbReference type="OrthoDB" id="1523551at2"/>
<dbReference type="RefSeq" id="WP_094545759.1">
    <property type="nucleotide sequence ID" value="NZ_MQWB01000001.1"/>
</dbReference>
<dbReference type="AlphaFoldDB" id="A0A259TWR4"/>
<dbReference type="Proteomes" id="UP000216446">
    <property type="component" value="Unassembled WGS sequence"/>
</dbReference>
<evidence type="ECO:0000313" key="3">
    <source>
        <dbReference type="Proteomes" id="UP000216446"/>
    </source>
</evidence>
<keyword evidence="3" id="KW-1185">Reference proteome</keyword>
<feature type="transmembrane region" description="Helical" evidence="1">
    <location>
        <begin position="7"/>
        <end position="24"/>
    </location>
</feature>
<protein>
    <submittedName>
        <fullName evidence="2">Uncharacterized protein</fullName>
    </submittedName>
</protein>